<evidence type="ECO:0000256" key="1">
    <source>
        <dbReference type="ARBA" id="ARBA00004713"/>
    </source>
</evidence>
<evidence type="ECO:0000256" key="3">
    <source>
        <dbReference type="ARBA" id="ARBA00019077"/>
    </source>
</evidence>
<keyword evidence="8" id="KW-0448">Lipopolysaccharide biosynthesis</keyword>
<dbReference type="GO" id="GO:0009244">
    <property type="term" value="P:lipopolysaccharide core region biosynthetic process"/>
    <property type="evidence" value="ECO:0007669"/>
    <property type="project" value="UniProtKB-UniRule"/>
</dbReference>
<dbReference type="AlphaFoldDB" id="A0A8J8FAC2"/>
<evidence type="ECO:0000313" key="11">
    <source>
        <dbReference type="Proteomes" id="UP000598971"/>
    </source>
</evidence>
<dbReference type="EC" id="2.4.99.12" evidence="2 8"/>
<evidence type="ECO:0000313" key="10">
    <source>
        <dbReference type="EMBL" id="NNV54405.1"/>
    </source>
</evidence>
<gene>
    <name evidence="10" type="ORF">GD597_02965</name>
</gene>
<evidence type="ECO:0000259" key="9">
    <source>
        <dbReference type="Pfam" id="PF04413"/>
    </source>
</evidence>
<dbReference type="Proteomes" id="UP000598971">
    <property type="component" value="Unassembled WGS sequence"/>
</dbReference>
<dbReference type="PANTHER" id="PTHR42755">
    <property type="entry name" value="3-DEOXY-MANNO-OCTULOSONATE CYTIDYLYLTRANSFERASE"/>
    <property type="match status" value="1"/>
</dbReference>
<dbReference type="Gene3D" id="3.40.50.2000">
    <property type="entry name" value="Glycogen Phosphorylase B"/>
    <property type="match status" value="1"/>
</dbReference>
<dbReference type="PANTHER" id="PTHR42755:SF1">
    <property type="entry name" value="3-DEOXY-D-MANNO-OCTULOSONIC ACID TRANSFERASE, MITOCHONDRIAL-RELATED"/>
    <property type="match status" value="1"/>
</dbReference>
<dbReference type="GO" id="GO:0043842">
    <property type="term" value="F:Kdo transferase activity"/>
    <property type="evidence" value="ECO:0007669"/>
    <property type="project" value="UniProtKB-EC"/>
</dbReference>
<organism evidence="10 11">
    <name type="scientific">Limnovirga soli</name>
    <dbReference type="NCBI Taxonomy" id="2656915"/>
    <lineage>
        <taxon>Bacteria</taxon>
        <taxon>Pseudomonadati</taxon>
        <taxon>Bacteroidota</taxon>
        <taxon>Chitinophagia</taxon>
        <taxon>Chitinophagales</taxon>
        <taxon>Chitinophagaceae</taxon>
        <taxon>Limnovirga</taxon>
    </lineage>
</organism>
<evidence type="ECO:0000256" key="8">
    <source>
        <dbReference type="RuleBase" id="RU365103"/>
    </source>
</evidence>
<name>A0A8J8FAC2_9BACT</name>
<comment type="subcellular location">
    <subcellularLocation>
        <location evidence="8">Cell membrane</location>
    </subcellularLocation>
</comment>
<dbReference type="SUPFAM" id="SSF53756">
    <property type="entry name" value="UDP-Glycosyltransferase/glycogen phosphorylase"/>
    <property type="match status" value="1"/>
</dbReference>
<dbReference type="Gene3D" id="3.40.50.11720">
    <property type="entry name" value="3-Deoxy-D-manno-octulosonic-acid transferase, N-terminal domain"/>
    <property type="match status" value="1"/>
</dbReference>
<keyword evidence="4 8" id="KW-0808">Transferase</keyword>
<evidence type="ECO:0000256" key="2">
    <source>
        <dbReference type="ARBA" id="ARBA00012621"/>
    </source>
</evidence>
<feature type="active site" description="Proton acceptor" evidence="7">
    <location>
        <position position="62"/>
    </location>
</feature>
<evidence type="ECO:0000256" key="4">
    <source>
        <dbReference type="ARBA" id="ARBA00022679"/>
    </source>
</evidence>
<evidence type="ECO:0000256" key="6">
    <source>
        <dbReference type="ARBA" id="ARBA00049183"/>
    </source>
</evidence>
<dbReference type="InterPro" id="IPR038107">
    <property type="entry name" value="Glycos_transf_N_sf"/>
</dbReference>
<keyword evidence="11" id="KW-1185">Reference proteome</keyword>
<dbReference type="InterPro" id="IPR039901">
    <property type="entry name" value="Kdotransferase"/>
</dbReference>
<accession>A0A8J8FAC2</accession>
<evidence type="ECO:0000256" key="7">
    <source>
        <dbReference type="PIRSR" id="PIRSR639901-1"/>
    </source>
</evidence>
<comment type="similarity">
    <text evidence="8">Belongs to the glycosyltransferase group 1 family.</text>
</comment>
<evidence type="ECO:0000256" key="5">
    <source>
        <dbReference type="ARBA" id="ARBA00031445"/>
    </source>
</evidence>
<sequence length="419" mass="47515">MGKFFYILFIRLYPVAAQLAALFNKKAALWVKGRKNIFNHIAATLKGNNKPTIWVHCASLGEFEQGRPVIEAIKQQYPAYTIVLTFFSPSGYEAEKNYHQADYIFYLPIDSKANAKRFLDLVKPSLVIFIKYEFWFYYLQAVKQRNTPLLLVSGIFRSSQPFFKSYGAFHRQMLGFFTHLFVQHSSSVQLLNTIGINNQVSVAGDTRFDRVLSIAQHYFQFPIIDEFCKNKTVIVAGSTWLEDEEELCHYANAHQDYRFIIAPHNIESIRLKECTALFKNAVLYSAIVKSDAIPNNINTIIIDNIGMLKMLYSTATLCYIGGGFGGDGVHNVLEAAVYYKPVIFGPVYDKFIEARALIEKGGAFTVIDAIELEQTFNELLQDKNAYTAAANSAGNFVKEQAGATNRVIQFIQEKRLLTN</sequence>
<dbReference type="InterPro" id="IPR007507">
    <property type="entry name" value="Glycos_transf_N"/>
</dbReference>
<dbReference type="RefSeq" id="WP_171606328.1">
    <property type="nucleotide sequence ID" value="NZ_WHPF01000002.1"/>
</dbReference>
<reference evidence="10" key="1">
    <citation type="submission" date="2019-10" db="EMBL/GenBank/DDBJ databases">
        <title>Draft genome sequence of Panacibacter sp. KCS-6.</title>
        <authorList>
            <person name="Yim K.J."/>
        </authorList>
    </citation>
    <scope>NUCLEOTIDE SEQUENCE</scope>
    <source>
        <strain evidence="10">KCS-6</strain>
    </source>
</reference>
<keyword evidence="8" id="KW-0472">Membrane</keyword>
<comment type="caution">
    <text evidence="10">The sequence shown here is derived from an EMBL/GenBank/DDBJ whole genome shotgun (WGS) entry which is preliminary data.</text>
</comment>
<comment type="catalytic activity">
    <reaction evidence="6 8">
        <text>lipid IVA (E. coli) + CMP-3-deoxy-beta-D-manno-octulosonate = alpha-Kdo-(2-&gt;6)-lipid IVA (E. coli) + CMP + H(+)</text>
        <dbReference type="Rhea" id="RHEA:28066"/>
        <dbReference type="ChEBI" id="CHEBI:15378"/>
        <dbReference type="ChEBI" id="CHEBI:58603"/>
        <dbReference type="ChEBI" id="CHEBI:60364"/>
        <dbReference type="ChEBI" id="CHEBI:60377"/>
        <dbReference type="ChEBI" id="CHEBI:85987"/>
        <dbReference type="EC" id="2.4.99.12"/>
    </reaction>
</comment>
<proteinExistence type="inferred from homology"/>
<comment type="function">
    <text evidence="8">Involved in lipopolysaccharide (LPS) biosynthesis. Catalyzes the transfer of 3-deoxy-D-manno-octulosonate (Kdo) residue(s) from CMP-Kdo to lipid IV(A), the tetraacyldisaccharide-1,4'-bisphosphate precursor of lipid A.</text>
</comment>
<comment type="pathway">
    <text evidence="1 8">Bacterial outer membrane biogenesis; LPS core biosynthesis.</text>
</comment>
<protein>
    <recommendedName>
        <fullName evidence="3 8">3-deoxy-D-manno-octulosonic acid transferase</fullName>
        <shortName evidence="8">Kdo transferase</shortName>
        <ecNumber evidence="2 8">2.4.99.12</ecNumber>
    </recommendedName>
    <alternativeName>
        <fullName evidence="5 8">Lipid IV(A) 3-deoxy-D-manno-octulosonic acid transferase</fullName>
    </alternativeName>
</protein>
<dbReference type="EMBL" id="WHPF01000002">
    <property type="protein sequence ID" value="NNV54405.1"/>
    <property type="molecule type" value="Genomic_DNA"/>
</dbReference>
<dbReference type="Pfam" id="PF04413">
    <property type="entry name" value="Glycos_transf_N"/>
    <property type="match status" value="1"/>
</dbReference>
<dbReference type="GO" id="GO:0009245">
    <property type="term" value="P:lipid A biosynthetic process"/>
    <property type="evidence" value="ECO:0007669"/>
    <property type="project" value="TreeGrafter"/>
</dbReference>
<keyword evidence="8" id="KW-1003">Cell membrane</keyword>
<feature type="domain" description="3-deoxy-D-manno-octulosonic-acid transferase N-terminal" evidence="9">
    <location>
        <begin position="46"/>
        <end position="209"/>
    </location>
</feature>
<dbReference type="UniPathway" id="UPA00958"/>
<dbReference type="GO" id="GO:0005886">
    <property type="term" value="C:plasma membrane"/>
    <property type="evidence" value="ECO:0007669"/>
    <property type="project" value="UniProtKB-SubCell"/>
</dbReference>